<keyword evidence="11" id="KW-0472">Membrane</keyword>
<evidence type="ECO:0000256" key="1">
    <source>
        <dbReference type="ARBA" id="ARBA00004123"/>
    </source>
</evidence>
<proteinExistence type="predicted"/>
<dbReference type="EMBL" id="LGUA01000877">
    <property type="protein sequence ID" value="OAX79844.1"/>
    <property type="molecule type" value="Genomic_DNA"/>
</dbReference>
<dbReference type="InterPro" id="IPR007219">
    <property type="entry name" value="XnlR_reg_dom"/>
</dbReference>
<dbReference type="Pfam" id="PF00172">
    <property type="entry name" value="Zn_clus"/>
    <property type="match status" value="1"/>
</dbReference>
<feature type="domain" description="Xylanolytic transcriptional activator regulatory" evidence="12">
    <location>
        <begin position="287"/>
        <end position="361"/>
    </location>
</feature>
<dbReference type="InterPro" id="IPR050613">
    <property type="entry name" value="Sec_Metabolite_Reg"/>
</dbReference>
<dbReference type="Proteomes" id="UP000091918">
    <property type="component" value="Unassembled WGS sequence"/>
</dbReference>
<keyword evidence="14" id="KW-1185">Reference proteome</keyword>
<feature type="compositionally biased region" description="Polar residues" evidence="10">
    <location>
        <begin position="66"/>
        <end position="83"/>
    </location>
</feature>
<evidence type="ECO:0000256" key="7">
    <source>
        <dbReference type="ARBA" id="ARBA00023242"/>
    </source>
</evidence>
<evidence type="ECO:0000256" key="3">
    <source>
        <dbReference type="ARBA" id="ARBA00022723"/>
    </source>
</evidence>
<evidence type="ECO:0000256" key="9">
    <source>
        <dbReference type="ARBA" id="ARBA00045154"/>
    </source>
</evidence>
<feature type="non-terminal residue" evidence="13">
    <location>
        <position position="1"/>
    </location>
</feature>
<keyword evidence="5" id="KW-0238">DNA-binding</keyword>
<accession>A0A1B7NST6</accession>
<dbReference type="GO" id="GO:0005634">
    <property type="term" value="C:nucleus"/>
    <property type="evidence" value="ECO:0007669"/>
    <property type="project" value="UniProtKB-SubCell"/>
</dbReference>
<dbReference type="AlphaFoldDB" id="A0A1B7NST6"/>
<comment type="caution">
    <text evidence="13">The sequence shown here is derived from an EMBL/GenBank/DDBJ whole genome shotgun (WGS) entry which is preliminary data.</text>
</comment>
<dbReference type="SMART" id="SM00906">
    <property type="entry name" value="Fungal_trans"/>
    <property type="match status" value="1"/>
</dbReference>
<evidence type="ECO:0000313" key="13">
    <source>
        <dbReference type="EMBL" id="OAX79844.1"/>
    </source>
</evidence>
<dbReference type="PANTHER" id="PTHR31001">
    <property type="entry name" value="UNCHARACTERIZED TRANSCRIPTIONAL REGULATORY PROTEIN"/>
    <property type="match status" value="1"/>
</dbReference>
<evidence type="ECO:0000256" key="8">
    <source>
        <dbReference type="ARBA" id="ARBA00031692"/>
    </source>
</evidence>
<sequence length="752" mass="85142">LKCNRNRPCENCAKRSLLCVYPNLANYNAYDQRPRQSNRSTPRVLQDRLQHLEELVTSLVNDRANATSLSPNDAASDPAQQTEEVADSFGRLVVDESGTNYVGSSHWQTILDELADVKEYLETSARQLQEAPPSEPSHSAENGIELFLGMNQNISREEILHTIPSKPAVDCLVSRFLQSMELGDLIIHKSTFQKQYELFWRDPSSTDIMWIGLLFGMMCLGSYFYLLDGMSQESTEGTEVAVKLYRKRCTQCLILGNYTKPQQAALNTLVVYFMSEFISCQDTEFGLSLLVGAIVRLALRMGYHRDPSHYPHISVFDGEMRRRTWAVISHLDLMMPVQFGIQRFTNEKLTDTALPRNLMNEDFDENTTELPPSRPKTELTPVSYVNARTMLLQVLGNVIESIESTRQVSYELIMKKDNELNQLFESLPSQFKMPKGTLVELPTSIFQRIVLELIYNKTRCLLHKKHFALPDTAYTYSRRTCLDAAMRILKMQSFLHNEAQPGGQFYSQRWKLSLILRQDFMLAAMVICVDLEQESEEPRSPLPTPTCGDYPSWRAEDKIKALEYAYKAWEYWLRGSKDEAIAAEAVKIVIDKHRTAKRSEPLVESSDIAEVFPNSTLPDSSAGMSQDLSTGDSNPSAEMLYYPEYQYAMQDPETSYPSIPFTSQNTTPPQFGNASVDLQEGMEFSAASGIFITGAMAHERPMTEWVRINGPNAIPLCKFGSFANWGDRTVGITKYSRKNTLNSASEGVWGGS</sequence>
<dbReference type="PANTHER" id="PTHR31001:SF49">
    <property type="entry name" value="ZN(II)2CYS6 TRANSCRIPTION FACTOR (EUROFUNG)"/>
    <property type="match status" value="1"/>
</dbReference>
<dbReference type="Gene3D" id="4.10.240.10">
    <property type="entry name" value="Zn(2)-C6 fungal-type DNA-binding domain"/>
    <property type="match status" value="1"/>
</dbReference>
<evidence type="ECO:0000256" key="5">
    <source>
        <dbReference type="ARBA" id="ARBA00023125"/>
    </source>
</evidence>
<name>A0A1B7NST6_9EURO</name>
<dbReference type="STRING" id="1658172.A0A1B7NST6"/>
<evidence type="ECO:0000256" key="11">
    <source>
        <dbReference type="SAM" id="Phobius"/>
    </source>
</evidence>
<evidence type="ECO:0000256" key="4">
    <source>
        <dbReference type="ARBA" id="ARBA00023015"/>
    </source>
</evidence>
<evidence type="ECO:0000313" key="14">
    <source>
        <dbReference type="Proteomes" id="UP000091918"/>
    </source>
</evidence>
<dbReference type="InterPro" id="IPR036864">
    <property type="entry name" value="Zn2-C6_fun-type_DNA-bd_sf"/>
</dbReference>
<dbReference type="OrthoDB" id="5431381at2759"/>
<evidence type="ECO:0000259" key="12">
    <source>
        <dbReference type="SMART" id="SM00906"/>
    </source>
</evidence>
<keyword evidence="11" id="KW-0812">Transmembrane</keyword>
<comment type="function">
    <text evidence="9">Transcription factor that specifically regulates the neosartoricin B biosynthesis gene cluster.</text>
</comment>
<dbReference type="GO" id="GO:0003677">
    <property type="term" value="F:DNA binding"/>
    <property type="evidence" value="ECO:0007669"/>
    <property type="project" value="UniProtKB-KW"/>
</dbReference>
<organism evidence="13 14">
    <name type="scientific">Emergomyces africanus</name>
    <dbReference type="NCBI Taxonomy" id="1955775"/>
    <lineage>
        <taxon>Eukaryota</taxon>
        <taxon>Fungi</taxon>
        <taxon>Dikarya</taxon>
        <taxon>Ascomycota</taxon>
        <taxon>Pezizomycotina</taxon>
        <taxon>Eurotiomycetes</taxon>
        <taxon>Eurotiomycetidae</taxon>
        <taxon>Onygenales</taxon>
        <taxon>Ajellomycetaceae</taxon>
        <taxon>Emergomyces</taxon>
    </lineage>
</organism>
<dbReference type="GO" id="GO:0006351">
    <property type="term" value="P:DNA-templated transcription"/>
    <property type="evidence" value="ECO:0007669"/>
    <property type="project" value="InterPro"/>
</dbReference>
<evidence type="ECO:0000256" key="6">
    <source>
        <dbReference type="ARBA" id="ARBA00023163"/>
    </source>
</evidence>
<dbReference type="CDD" id="cd00067">
    <property type="entry name" value="GAL4"/>
    <property type="match status" value="1"/>
</dbReference>
<keyword evidence="7" id="KW-0539">Nucleus</keyword>
<dbReference type="GO" id="GO:0008270">
    <property type="term" value="F:zinc ion binding"/>
    <property type="evidence" value="ECO:0007669"/>
    <property type="project" value="InterPro"/>
</dbReference>
<feature type="transmembrane region" description="Helical" evidence="11">
    <location>
        <begin position="208"/>
        <end position="226"/>
    </location>
</feature>
<dbReference type="GO" id="GO:0000981">
    <property type="term" value="F:DNA-binding transcription factor activity, RNA polymerase II-specific"/>
    <property type="evidence" value="ECO:0007669"/>
    <property type="project" value="InterPro"/>
</dbReference>
<gene>
    <name evidence="13" type="ORF">ACJ72_05837</name>
</gene>
<feature type="region of interest" description="Disordered" evidence="10">
    <location>
        <begin position="66"/>
        <end position="85"/>
    </location>
</feature>
<protein>
    <recommendedName>
        <fullName evidence="2">C6 finger domain transcription factor nscR</fullName>
    </recommendedName>
    <alternativeName>
        <fullName evidence="8">Neosartiricin B biosynthesis protein R</fullName>
    </alternativeName>
</protein>
<dbReference type="Pfam" id="PF04082">
    <property type="entry name" value="Fungal_trans"/>
    <property type="match status" value="1"/>
</dbReference>
<keyword evidence="3" id="KW-0479">Metal-binding</keyword>
<evidence type="ECO:0000256" key="2">
    <source>
        <dbReference type="ARBA" id="ARBA00018346"/>
    </source>
</evidence>
<evidence type="ECO:0000256" key="10">
    <source>
        <dbReference type="SAM" id="MobiDB-lite"/>
    </source>
</evidence>
<comment type="subcellular location">
    <subcellularLocation>
        <location evidence="1">Nucleus</location>
    </subcellularLocation>
</comment>
<keyword evidence="11" id="KW-1133">Transmembrane helix</keyword>
<dbReference type="InterPro" id="IPR001138">
    <property type="entry name" value="Zn2Cys6_DnaBD"/>
</dbReference>
<keyword evidence="4" id="KW-0805">Transcription regulation</keyword>
<reference evidence="13 14" key="1">
    <citation type="submission" date="2015-07" db="EMBL/GenBank/DDBJ databases">
        <title>Emmonsia species relationships and genome sequence.</title>
        <authorList>
            <person name="Cuomo C.A."/>
            <person name="Schwartz I.S."/>
            <person name="Kenyon C."/>
            <person name="de Hoog G.S."/>
            <person name="Govender N.P."/>
            <person name="Botha A."/>
            <person name="Moreno L."/>
            <person name="de Vries M."/>
            <person name="Munoz J.F."/>
            <person name="Stielow J.B."/>
        </authorList>
    </citation>
    <scope>NUCLEOTIDE SEQUENCE [LARGE SCALE GENOMIC DNA]</scope>
    <source>
        <strain evidence="13 14">CBS 136260</strain>
    </source>
</reference>
<keyword evidence="6" id="KW-0804">Transcription</keyword>
<dbReference type="CDD" id="cd12148">
    <property type="entry name" value="fungal_TF_MHR"/>
    <property type="match status" value="1"/>
</dbReference>